<dbReference type="STRING" id="52442.SAMN05421880_11214"/>
<dbReference type="InterPro" id="IPR043519">
    <property type="entry name" value="NT_sf"/>
</dbReference>
<dbReference type="InterPro" id="IPR041633">
    <property type="entry name" value="Polbeta"/>
</dbReference>
<dbReference type="Pfam" id="PF18765">
    <property type="entry name" value="Polbeta"/>
    <property type="match status" value="1"/>
</dbReference>
<dbReference type="Gene3D" id="3.30.460.10">
    <property type="entry name" value="Beta Polymerase, domain 2"/>
    <property type="match status" value="1"/>
</dbReference>
<organism evidence="1 2">
    <name type="scientific">Nitrosomonas nitrosa</name>
    <dbReference type="NCBI Taxonomy" id="52442"/>
    <lineage>
        <taxon>Bacteria</taxon>
        <taxon>Pseudomonadati</taxon>
        <taxon>Pseudomonadota</taxon>
        <taxon>Betaproteobacteria</taxon>
        <taxon>Nitrosomonadales</taxon>
        <taxon>Nitrosomonadaceae</taxon>
        <taxon>Nitrosomonas</taxon>
    </lineage>
</organism>
<dbReference type="CDD" id="cd05403">
    <property type="entry name" value="NT_KNTase_like"/>
    <property type="match status" value="1"/>
</dbReference>
<evidence type="ECO:0000313" key="1">
    <source>
        <dbReference type="EMBL" id="SFM29513.1"/>
    </source>
</evidence>
<dbReference type="SUPFAM" id="SSF81301">
    <property type="entry name" value="Nucleotidyltransferase"/>
    <property type="match status" value="1"/>
</dbReference>
<gene>
    <name evidence="1" type="ORF">SAMN05421880_11214</name>
</gene>
<dbReference type="RefSeq" id="WP_090668287.1">
    <property type="nucleotide sequence ID" value="NZ_FOUF01000012.1"/>
</dbReference>
<keyword evidence="2" id="KW-1185">Reference proteome</keyword>
<accession>A0A1I4PPW5</accession>
<dbReference type="AlphaFoldDB" id="A0A1I4PPW5"/>
<sequence length="118" mass="13569">MANKASLTFGLAPDIIADFHRVFMHYPEINRVLIFGSRAKGINKDGSDIDMAVIAPTMDHETFNHLWRAIDDLPLIFKVDLVHWDKLTNARFKNKIQMEGRLFYSREQQSKGSNADSF</sequence>
<reference evidence="1 2" key="1">
    <citation type="submission" date="2016-10" db="EMBL/GenBank/DDBJ databases">
        <authorList>
            <person name="de Groot N.N."/>
        </authorList>
    </citation>
    <scope>NUCLEOTIDE SEQUENCE [LARGE SCALE GENOMIC DNA]</scope>
    <source>
        <strain evidence="1 2">Nm146</strain>
    </source>
</reference>
<evidence type="ECO:0000313" key="2">
    <source>
        <dbReference type="Proteomes" id="UP000199561"/>
    </source>
</evidence>
<dbReference type="EMBL" id="FOUF01000012">
    <property type="protein sequence ID" value="SFM29513.1"/>
    <property type="molecule type" value="Genomic_DNA"/>
</dbReference>
<protein>
    <submittedName>
        <fullName evidence="1">Proline iminopeptidase</fullName>
    </submittedName>
</protein>
<dbReference type="Proteomes" id="UP000199561">
    <property type="component" value="Unassembled WGS sequence"/>
</dbReference>
<dbReference type="OrthoDB" id="9803106at2"/>
<name>A0A1I4PPW5_9PROT</name>
<proteinExistence type="predicted"/>